<feature type="compositionally biased region" description="Basic and acidic residues" evidence="1">
    <location>
        <begin position="4453"/>
        <end position="4474"/>
    </location>
</feature>
<feature type="region of interest" description="Disordered" evidence="1">
    <location>
        <begin position="3529"/>
        <end position="3569"/>
    </location>
</feature>
<feature type="region of interest" description="Disordered" evidence="1">
    <location>
        <begin position="3961"/>
        <end position="4162"/>
    </location>
</feature>
<feature type="compositionally biased region" description="Polar residues" evidence="1">
    <location>
        <begin position="937"/>
        <end position="969"/>
    </location>
</feature>
<feature type="region of interest" description="Disordered" evidence="1">
    <location>
        <begin position="1641"/>
        <end position="1683"/>
    </location>
</feature>
<feature type="compositionally biased region" description="Low complexity" evidence="1">
    <location>
        <begin position="253"/>
        <end position="264"/>
    </location>
</feature>
<feature type="region of interest" description="Disordered" evidence="1">
    <location>
        <begin position="1494"/>
        <end position="1552"/>
    </location>
</feature>
<dbReference type="GeneID" id="109427215"/>
<evidence type="ECO:0000313" key="4">
    <source>
        <dbReference type="Proteomes" id="UP000069940"/>
    </source>
</evidence>
<name>A0ABM1ZVM2_AEDAL</name>
<sequence length="4641" mass="500600">MALLSGARLCVLRKKGEGFICEVPIRTNLVTIGFDLHCTVRLKSELTEQLHCKIFVRNKKVTIANYSTKNPISVDGRVITKRGLLHDGSTIEVCGTRFRWQFDESLLANRLEKSKKIPSTPTSSKFGSRRRTTMVPKKVQPTEETAAVAGPSRKSGPKKTQKQPTYTLPKSNKQLMKKIKKRFTMHSVIVDHDLEEEDDEEAEEEETEQNESNASLSKAVDPSCETPKKLTAPDVSKNNTPFYTPDPEKENQTPVTVGKTPGTPKPLALENSAMMILSYTPVIGPRAKTNLQKTPLSKKKAATPLVQSGFLTPKNENISMNSTPAKGGQSVAKGGNSMYLIDLTSPTSANDSSFVYSQSDGSFSSSAGLIDLTTPPSKKLKTPSSTVVRSAQKGLLRSALKNASKTPLSALRSRLAKDTPKSVSKIRLDDSIAKTPVTPAKGRTGSRPTTPASATSGKLRSHAGTPVVDSPIVSVGTCKPETPIAASTSHDKTPEPVMTTDELFDTLVGRPSVTKTYTRKSESPKKLPSPLVAVEGSSDLPKTDVDLWVESVVAAVTSPEPLESFIKKPNRTTQVRSSQYSDITPHDSFADTQNAASVDPPEVTNEVENPTPVDDDELNNMTDKPSIPHVARKSHTPLASKIVRSLGNKRQTIGNFFTNMFGKLTVSPVTRVSITDDNHSEKTMEDLDRNSEHGSDGSEEVYHDSESDHPQEPEKPPEPMINPSPKLRQSLRDTRKFIGNALTSLNTSRLTMDDNTAEIDESLLLSDTYEDNANQTEAAEENYDLTDLSAVPDASANDQSKLTTPAKSARKTLSRDFRAEISPMVGSGGRFVRQVQTPLSVSTPAGKRRSTRQQQQIAVDISPLAVPIQGTPVKNPLRNEADTPELPVEQETSMHENGEPQASSFTVSESESVHQLDSVTETDQTSPMDVTPEDSTTETLNQSGVETSTVARNVMSSAEETIDSSSRSTRLSKRVSRSSNVNVSQHEDLSSVGEESAPDVTSVDESNLSRSNLTASILEQDQQDNQIDLSNPNDIVPNAEESTPPPTDRRASSRHSVAVSAGTPATAVQRRRTTTASSTPQPEIRSAKRNVRQSIAGMSVTPDSVDKGHVDQTMPLSESKLPLRSPLPKNSEPLNDSSGGNDSISGTVTQDVAEKEAVDSEPDVTNVDSSVVSIADSPAIQDSSLSAVVPEDDQQPVDASTLEQSTVSEAVEPLEDDQEDLSNSGDNEPNAEESTSATNRRVSSRHSVAALTGSPAVPVHRRRTTTASSTPQIEIRSMRRVRRSIAVIGVTSPSVDKGRVDRTNEPLNASSEGNTTIAGSITEDVAETETVDSEKDVTNVDSSVVSIGDSPAIQDSSCVSAVASEEDKQSMKVSTLEKSTVSEAVQSLKEDQADLSNPNDAAPYAEQSSRPTDRRVSSRHTVAASANSTATAVQRRRTTTASSTAQLEIRSMRGVRRSIAVMGDVAGKEAVHSEQDVTNVDTSVVSIVDSPEIQDSSCMSAVVSEDDKQPKDESTLEQSTISEAAPESPVRQGRSSLRTPRTPVTASSNNERLSMTVEKPMRKPANGTPLLRKAIFAMCTPTRTSRSSVTKAVVPQESTPKRVSRSASRATIGELASFSEATPLKAEEESADTIAVDRMPEEMEESASVSTPIKTASRTRGSVSNAGTPVQTTVSSTTKTPASVRRSLMTPKADMPATQLTELATPSRDSPASELITSNKNARRASRRLTIAKESTPARQSLIQTETEAHYESNATEVLNELEQPLPDKSAEQQEPIVTVELSDSMVVASPVKQTPRSRRRDSAAQRPASMRKQAGDSVVEKSMVVHDSASLPAEKATTEHSPNQLIQNVSLDGTNVSDDIHVEESSGILPDPSSNDGTLHETAADVTPIKHTPRTRGRPSKPDTPVSTPASVMSKQAIGIKTPSSVRKSMLKTSQLLEHIPEKAVEQDDIVDTTTEAVTPAKAIDTSRLELTPSSTSPATPAGLDVVFKTPRPVRDTRMSLATPKKTPATVVPASDQMVSQNTVGRRSARRSTSGAVDSPSVTEVDTNGVPQSAERSSSSVSDKTTPTNVVVSPFVVEETPRKTISPSEDATTTSVDLCPDLLKHLCERVITLEHAMENLEDPSQQSLEITAANSTDNLEGIKHLLETPAATSTVRNKLRSSTAVGGSNDTVDLEGVGQLLKSPSAEKSSLLQTSVVAPETRKALRLSAASTEHNESSNLDASSKLHLAEVSIGSSVDDTANATTDLEGVQQLLKTPSAVTNCSINLEGVQQLLKTPNANAASVSVRSRNTRSSTAALDSTMYLDGVQQLLKTPATSVAKILPSASKSSATNETNCDASSDMEGVEQMLATPTASIVSLSERTRTTRRSTTPLDTTMHLEGVQQLLKTPIVARVLPNDSYNLEGVQQMLKSPAASVSKKPAMDDTGSNDTLDLEGVEQMLATPNASAVSVSERTRTTRRSTTPLDTTMHLEGVQQLLKTPIARVLPNDSYNLDGVQQMLMTPAASLSKDPAVMNNTGNDTTLDMEGVQQMLSTPNASVVSVSQKTRSTSCSTAGLDNTMQLEGVQQLLKTPVVARVLPNNSCNFEGVQQMLNTPSASVSKKPPAMDDSNSTLDMEGIQQMLTTPNASVASVSQKTRSTRNSTAPLDTTVQLEGVQQLLNTPAASVSKKRSSVSNSNVMNETDIDTTLDMEGLPQILATPKANEASMSHKTRNTRHSTAPLNSAMKLEGVQKLLQTPVAAQMLPNDSYNLDGVEQLLKTPATTAGMSMRSSTTSKMLDSIVNFSVVNQTVDTLTASISNELFETSETESNCITPAKMEDTATANADEVILSVKQLDTPASSMNRSTKNSTASESFDLEGVHQLLKTPITVRKSPRGSLTGSPNLTGVQQLMATPVSSPPVSSKKSPAVPKTPGAVNLDGVQQLFKTPGAPLTGRKTLRSSTIAITPHALASPNDSTSLEGVYQLLKTPDNTKSLRRSAVATELNSTVSNSSNLTGVQQLLTTPEAFTSEKLSNTPAALNTSDRNETVDMDGIQQLLTTPHTTPVLNSSVDLEGLKQLLDTPVVKGAPNDSAHLEGIQRLLTTPAAAKKSLRSSALDNDLNLTGVQQLMVTPQATSTVKRITTVPKTPSGDANFDGVQQMFKTPVALTGSRRNMRSNVTKINLDESINYDGLQQLLGTPVASTPIVKSTRNDSIPDSTMDLEGIDQLLSTPVAIASTSDKMRSPIVSGSKSPIEQTSMRKSLRTSVLKSGLNNSSHLEGIEKMLQSPVVKGTTFNSIALLEGVDQLLQTPHNTSTTKAPLKTPQDVSANLSNVQQLFQTPNPPSAQKRQNRSSKAAEVSSTTPNVFDKSVNLEGLGRDEQLQNTNAVNLNLKNKLDSVPVVSSGSTIQTSRSSDLFSPPTDDQSSSDTVNVAGIIQMLDTSNLTAVEDKSPKDTGDKLEETPAVEKANQPDILEQTRDSLPKSVLPTPAATPAKLVNVSVTVSTEIGTPTQQRLRRKLYTKNDPDDKTPERIKSTVVRPVTSNEYLHIMDPSTLTKEETSEEKRNRLGKKLTKPTEELTDSESDSNSEYESVEVVEPVRKILPSRASRRNIKTLSEEALAGASPELKYVKPKPPKIVEEPSPVIVAETLPTINEDSAINTEDLSAGRRKVMFNENIQIKEINSPAIVGDIIQKVSRGRGGKHQKAVQVIVEQHSIKPARRDNKYEQKDDESNKLEEETDTSKRSRRGTKRVNYAEETNENTKTNETMKRSRRGANKVDNAEKIINEADASATKEIDVKTTKRSKREAKKHESQSSEQIVETETASSVNTEETFEKDHAEQPGSTEPDVKEGGVIEESDVNVPETQANVADSASSISEENKKVEESKPKRTRRPTAKSKAEPKKPSSRSRSKKAEIVPEVEESEKEATSNDQAVQLEGSEDDTVKANEEQQPSQLETITVDASDAKADKLNMLSDEGAVDAKEEGVVGVQTEELAAKRSRRPARKTKPEPNKASSKTNSTKMYAEEKQETSQHETTAIAEESKRTELHANQESSHPAEDTTDVNEKPAAKRSRRAPSKVAKDITPPESINAEAQSSNGETEHQEEKDAETVSGRGKRGAKKTTSRSAKSKVIDVPPDSTKGEEAVVKAAEEASESTETEKAKPAPRTVKSRQRRVAATTTEKVDDSIPKMEIQVSAESTDISAKALHIVEAPVVEQAVADSTSQDEPQPAPMKRSRNTRKPASKAKTPKEEQPMVEEDEVAAMPPPAMIITAEPDESASKKSVRRGRQKPVAEESHPELHHTIEESLNESRMVKTMLPSSHTSTPLMRIEEEKPKTTRGGRTRKLNPAVAALIEAEVTTTPNRSSPRNLRAGSQSRTEDSQTAQTALKAKTSRTRNAPKMKSVDVSHDQPQSEKHTSNVIAEEDPTEVNDAADIAPSKARKNPPTKRVRGKVVEQSESDEHQEVAPKRARKVPTKYRDVQAEVTEEVSKDIVEPTRNRRGAKSVKQVEEPTTTTTTEASETNDESETVQAKPSRSRKVPAKYQETRPDSASKLEDTEDASKENVEPTRNRRNAKPTKKTEEATRTLATKATTETNDKSEDVEVKPSRSRKVAATKRPAAASRKKVVDVADTEEDEASAVKQTRENEEPVETSSSRRRPLRTRR</sequence>
<dbReference type="RefSeq" id="XP_029718938.1">
    <property type="nucleotide sequence ID" value="XM_029863078.2"/>
</dbReference>
<feature type="compositionally biased region" description="Polar residues" evidence="1">
    <location>
        <begin position="900"/>
        <end position="930"/>
    </location>
</feature>
<feature type="compositionally biased region" description="Basic and acidic residues" evidence="1">
    <location>
        <begin position="4379"/>
        <end position="4394"/>
    </location>
</feature>
<feature type="compositionally biased region" description="Polar residues" evidence="1">
    <location>
        <begin position="1197"/>
        <end position="1208"/>
    </location>
</feature>
<feature type="compositionally biased region" description="Basic residues" evidence="1">
    <location>
        <begin position="4416"/>
        <end position="4428"/>
    </location>
</feature>
<feature type="compositionally biased region" description="Polar residues" evidence="1">
    <location>
        <begin position="446"/>
        <end position="458"/>
    </location>
</feature>
<feature type="compositionally biased region" description="Polar residues" evidence="1">
    <location>
        <begin position="1221"/>
        <end position="1241"/>
    </location>
</feature>
<feature type="compositionally biased region" description="Basic and acidic residues" evidence="1">
    <location>
        <begin position="415"/>
        <end position="432"/>
    </location>
</feature>
<feature type="compositionally biased region" description="Low complexity" evidence="1">
    <location>
        <begin position="1054"/>
        <end position="1082"/>
    </location>
</feature>
<accession>A0ABM1ZVM2</accession>
<feature type="compositionally biased region" description="Polar residues" evidence="1">
    <location>
        <begin position="1647"/>
        <end position="1681"/>
    </location>
</feature>
<feature type="compositionally biased region" description="Basic residues" evidence="1">
    <location>
        <begin position="4211"/>
        <end position="4221"/>
    </location>
</feature>
<feature type="region of interest" description="Disordered" evidence="1">
    <location>
        <begin position="571"/>
        <end position="634"/>
    </location>
</feature>
<feature type="compositionally biased region" description="Polar residues" evidence="1">
    <location>
        <begin position="4335"/>
        <end position="4363"/>
    </location>
</feature>
<feature type="region of interest" description="Disordered" evidence="1">
    <location>
        <begin position="4195"/>
        <end position="4641"/>
    </location>
</feature>
<feature type="compositionally biased region" description="Basic and acidic residues" evidence="1">
    <location>
        <begin position="4117"/>
        <end position="4128"/>
    </location>
</feature>
<feature type="region of interest" description="Disordered" evidence="1">
    <location>
        <begin position="3486"/>
        <end position="3509"/>
    </location>
</feature>
<feature type="compositionally biased region" description="Polar residues" evidence="1">
    <location>
        <begin position="3990"/>
        <end position="3999"/>
    </location>
</feature>
<feature type="compositionally biased region" description="Polar residues" evidence="1">
    <location>
        <begin position="1533"/>
        <end position="1552"/>
    </location>
</feature>
<feature type="region of interest" description="Disordered" evidence="1">
    <location>
        <begin position="113"/>
        <end position="174"/>
    </location>
</feature>
<evidence type="ECO:0000259" key="2">
    <source>
        <dbReference type="PROSITE" id="PS50006"/>
    </source>
</evidence>
<feature type="region of interest" description="Disordered" evidence="1">
    <location>
        <begin position="2893"/>
        <end position="2913"/>
    </location>
</feature>
<organism evidence="3 4">
    <name type="scientific">Aedes albopictus</name>
    <name type="common">Asian tiger mosquito</name>
    <name type="synonym">Stegomyia albopicta</name>
    <dbReference type="NCBI Taxonomy" id="7160"/>
    <lineage>
        <taxon>Eukaryota</taxon>
        <taxon>Metazoa</taxon>
        <taxon>Ecdysozoa</taxon>
        <taxon>Arthropoda</taxon>
        <taxon>Hexapoda</taxon>
        <taxon>Insecta</taxon>
        <taxon>Pterygota</taxon>
        <taxon>Neoptera</taxon>
        <taxon>Endopterygota</taxon>
        <taxon>Diptera</taxon>
        <taxon>Nematocera</taxon>
        <taxon>Culicoidea</taxon>
        <taxon>Culicidae</taxon>
        <taxon>Culicinae</taxon>
        <taxon>Aedini</taxon>
        <taxon>Aedes</taxon>
        <taxon>Stegomyia</taxon>
    </lineage>
</organism>
<keyword evidence="4" id="KW-1185">Reference proteome</keyword>
<feature type="region of interest" description="Disordered" evidence="1">
    <location>
        <begin position="191"/>
        <end position="264"/>
    </location>
</feature>
<evidence type="ECO:0000256" key="1">
    <source>
        <dbReference type="SAM" id="MobiDB-lite"/>
    </source>
</evidence>
<feature type="region of interest" description="Disordered" evidence="1">
    <location>
        <begin position="3381"/>
        <end position="3406"/>
    </location>
</feature>
<dbReference type="Pfam" id="PF00498">
    <property type="entry name" value="FHA"/>
    <property type="match status" value="1"/>
</dbReference>
<feature type="region of interest" description="Disordered" evidence="1">
    <location>
        <begin position="1865"/>
        <end position="1914"/>
    </location>
</feature>
<feature type="compositionally biased region" description="Low complexity" evidence="1">
    <location>
        <begin position="1421"/>
        <end position="1446"/>
    </location>
</feature>
<feature type="compositionally biased region" description="Low complexity" evidence="1">
    <location>
        <begin position="4562"/>
        <end position="4571"/>
    </location>
</feature>
<feature type="compositionally biased region" description="Basic and acidic residues" evidence="1">
    <location>
        <begin position="1505"/>
        <end position="1514"/>
    </location>
</feature>
<feature type="compositionally biased region" description="Polar residues" evidence="1">
    <location>
        <begin position="3315"/>
        <end position="3326"/>
    </location>
</feature>
<feature type="region of interest" description="Disordered" evidence="1">
    <location>
        <begin position="3689"/>
        <end position="3760"/>
    </location>
</feature>
<feature type="compositionally biased region" description="Basic and acidic residues" evidence="1">
    <location>
        <begin position="4001"/>
        <end position="4010"/>
    </location>
</feature>
<evidence type="ECO:0000313" key="3">
    <source>
        <dbReference type="EnsemblMetazoa" id="AALFPA23_022082.P32704"/>
    </source>
</evidence>
<reference evidence="3" key="2">
    <citation type="submission" date="2025-05" db="UniProtKB">
        <authorList>
            <consortium name="EnsemblMetazoa"/>
        </authorList>
    </citation>
    <scope>IDENTIFICATION</scope>
    <source>
        <strain evidence="3">Foshan</strain>
    </source>
</reference>
<feature type="region of interest" description="Disordered" evidence="1">
    <location>
        <begin position="1021"/>
        <end position="1146"/>
    </location>
</feature>
<dbReference type="PANTHER" id="PTHR21603">
    <property type="entry name" value="ANTIGEN KI-67-LIKE PROTEIN"/>
    <property type="match status" value="1"/>
</dbReference>
<feature type="region of interest" description="Disordered" evidence="1">
    <location>
        <begin position="1183"/>
        <end position="1271"/>
    </location>
</feature>
<feature type="region of interest" description="Disordered" evidence="1">
    <location>
        <begin position="398"/>
        <end position="474"/>
    </location>
</feature>
<feature type="compositionally biased region" description="Low complexity" evidence="1">
    <location>
        <begin position="2893"/>
        <end position="2912"/>
    </location>
</feature>
<feature type="region of interest" description="Disordered" evidence="1">
    <location>
        <begin position="1387"/>
        <end position="1448"/>
    </location>
</feature>
<feature type="compositionally biased region" description="Basic residues" evidence="1">
    <location>
        <begin position="4632"/>
        <end position="4641"/>
    </location>
</feature>
<feature type="compositionally biased region" description="Polar residues" evidence="1">
    <location>
        <begin position="162"/>
        <end position="174"/>
    </location>
</feature>
<feature type="compositionally biased region" description="Polar residues" evidence="1">
    <location>
        <begin position="3793"/>
        <end position="3809"/>
    </location>
</feature>
<dbReference type="PROSITE" id="PS50006">
    <property type="entry name" value="FHA_DOMAIN"/>
    <property type="match status" value="1"/>
</dbReference>
<feature type="compositionally biased region" description="Low complexity" evidence="1">
    <location>
        <begin position="2024"/>
        <end position="2038"/>
    </location>
</feature>
<feature type="compositionally biased region" description="Low complexity" evidence="1">
    <location>
        <begin position="4487"/>
        <end position="4497"/>
    </location>
</feature>
<dbReference type="SUPFAM" id="SSF49879">
    <property type="entry name" value="SMAD/FHA domain"/>
    <property type="match status" value="1"/>
</dbReference>
<feature type="compositionally biased region" description="Basic and acidic residues" evidence="1">
    <location>
        <begin position="4268"/>
        <end position="4282"/>
    </location>
</feature>
<feature type="compositionally biased region" description="Basic and acidic residues" evidence="1">
    <location>
        <begin position="3697"/>
        <end position="3721"/>
    </location>
</feature>
<feature type="compositionally biased region" description="Polar residues" evidence="1">
    <location>
        <begin position="3225"/>
        <end position="3238"/>
    </location>
</feature>
<dbReference type="Proteomes" id="UP000069940">
    <property type="component" value="Unassembled WGS sequence"/>
</dbReference>
<dbReference type="InterPro" id="IPR000253">
    <property type="entry name" value="FHA_dom"/>
</dbReference>
<feature type="region of interest" description="Disordered" evidence="1">
    <location>
        <begin position="1358"/>
        <end position="1377"/>
    </location>
</feature>
<proteinExistence type="predicted"/>
<dbReference type="Gene3D" id="2.60.200.20">
    <property type="match status" value="1"/>
</dbReference>
<feature type="compositionally biased region" description="Polar residues" evidence="1">
    <location>
        <begin position="1305"/>
        <end position="1315"/>
    </location>
</feature>
<feature type="region of interest" description="Disordered" evidence="1">
    <location>
        <begin position="3315"/>
        <end position="3343"/>
    </location>
</feature>
<dbReference type="InterPro" id="IPR008984">
    <property type="entry name" value="SMAD_FHA_dom_sf"/>
</dbReference>
<dbReference type="CDD" id="cd22673">
    <property type="entry name" value="FHA_Ki67"/>
    <property type="match status" value="1"/>
</dbReference>
<feature type="region of interest" description="Disordered" evidence="1">
    <location>
        <begin position="3218"/>
        <end position="3238"/>
    </location>
</feature>
<feature type="region of interest" description="Disordered" evidence="1">
    <location>
        <begin position="3773"/>
        <end position="3940"/>
    </location>
</feature>
<feature type="compositionally biased region" description="Basic and acidic residues" evidence="1">
    <location>
        <begin position="4077"/>
        <end position="4087"/>
    </location>
</feature>
<feature type="region of interest" description="Disordered" evidence="1">
    <location>
        <begin position="1587"/>
        <end position="1608"/>
    </location>
</feature>
<feature type="compositionally biased region" description="Basic and acidic residues" evidence="1">
    <location>
        <begin position="3534"/>
        <end position="3544"/>
    </location>
</feature>
<feature type="domain" description="FHA" evidence="2">
    <location>
        <begin position="30"/>
        <end position="79"/>
    </location>
</feature>
<feature type="compositionally biased region" description="Polar residues" evidence="1">
    <location>
        <begin position="571"/>
        <end position="582"/>
    </location>
</feature>
<feature type="compositionally biased region" description="Polar residues" evidence="1">
    <location>
        <begin position="3841"/>
        <end position="3855"/>
    </location>
</feature>
<feature type="compositionally biased region" description="Acidic residues" evidence="1">
    <location>
        <begin position="193"/>
        <end position="209"/>
    </location>
</feature>
<feature type="region of interest" description="Disordered" evidence="1">
    <location>
        <begin position="3421"/>
        <end position="3466"/>
    </location>
</feature>
<feature type="compositionally biased region" description="Basic and acidic residues" evidence="1">
    <location>
        <begin position="3499"/>
        <end position="3509"/>
    </location>
</feature>
<feature type="compositionally biased region" description="Basic residues" evidence="1">
    <location>
        <begin position="4092"/>
        <end position="4101"/>
    </location>
</feature>
<feature type="region of interest" description="Disordered" evidence="1">
    <location>
        <begin position="1996"/>
        <end position="2068"/>
    </location>
</feature>
<feature type="region of interest" description="Disordered" evidence="1">
    <location>
        <begin position="1296"/>
        <end position="1315"/>
    </location>
</feature>
<feature type="compositionally biased region" description="Basic and acidic residues" evidence="1">
    <location>
        <begin position="4429"/>
        <end position="4444"/>
    </location>
</feature>
<feature type="compositionally biased region" description="Polar residues" evidence="1">
    <location>
        <begin position="2041"/>
        <end position="2068"/>
    </location>
</feature>
<feature type="compositionally biased region" description="Polar residues" evidence="1">
    <location>
        <begin position="1704"/>
        <end position="1720"/>
    </location>
</feature>
<feature type="compositionally biased region" description="Polar residues" evidence="1">
    <location>
        <begin position="1021"/>
        <end position="1033"/>
    </location>
</feature>
<protein>
    <recommendedName>
        <fullName evidence="2">FHA domain-containing protein</fullName>
    </recommendedName>
</protein>
<feature type="compositionally biased region" description="Basic and acidic residues" evidence="1">
    <location>
        <begin position="4521"/>
        <end position="4546"/>
    </location>
</feature>
<feature type="compositionally biased region" description="Acidic residues" evidence="1">
    <location>
        <begin position="3556"/>
        <end position="3569"/>
    </location>
</feature>
<feature type="compositionally biased region" description="Basic and acidic residues" evidence="1">
    <location>
        <begin position="4572"/>
        <end position="4583"/>
    </location>
</feature>
<feature type="compositionally biased region" description="Basic and acidic residues" evidence="1">
    <location>
        <begin position="3856"/>
        <end position="3866"/>
    </location>
</feature>
<feature type="region of interest" description="Disordered" evidence="1">
    <location>
        <begin position="1788"/>
        <end position="1821"/>
    </location>
</feature>
<reference evidence="4" key="1">
    <citation type="journal article" date="2015" name="Proc. Natl. Acad. Sci. U.S.A.">
        <title>Genome sequence of the Asian Tiger mosquito, Aedes albopictus, reveals insights into its biology, genetics, and evolution.</title>
        <authorList>
            <person name="Chen X.G."/>
            <person name="Jiang X."/>
            <person name="Gu J."/>
            <person name="Xu M."/>
            <person name="Wu Y."/>
            <person name="Deng Y."/>
            <person name="Zhang C."/>
            <person name="Bonizzoni M."/>
            <person name="Dermauw W."/>
            <person name="Vontas J."/>
            <person name="Armbruster P."/>
            <person name="Huang X."/>
            <person name="Yang Y."/>
            <person name="Zhang H."/>
            <person name="He W."/>
            <person name="Peng H."/>
            <person name="Liu Y."/>
            <person name="Wu K."/>
            <person name="Chen J."/>
            <person name="Lirakis M."/>
            <person name="Topalis P."/>
            <person name="Van Leeuwen T."/>
            <person name="Hall A.B."/>
            <person name="Jiang X."/>
            <person name="Thorpe C."/>
            <person name="Mueller R.L."/>
            <person name="Sun C."/>
            <person name="Waterhouse R.M."/>
            <person name="Yan G."/>
            <person name="Tu Z.J."/>
            <person name="Fang X."/>
            <person name="James A.A."/>
        </authorList>
    </citation>
    <scope>NUCLEOTIDE SEQUENCE [LARGE SCALE GENOMIC DNA]</scope>
    <source>
        <strain evidence="4">Foshan</strain>
    </source>
</reference>
<feature type="region of interest" description="Disordered" evidence="1">
    <location>
        <begin position="867"/>
        <end position="1008"/>
    </location>
</feature>
<feature type="compositionally biased region" description="Basic and acidic residues" evidence="1">
    <location>
        <begin position="4018"/>
        <end position="4046"/>
    </location>
</feature>
<feature type="compositionally biased region" description="Low complexity" evidence="1">
    <location>
        <begin position="1135"/>
        <end position="1146"/>
    </location>
</feature>
<dbReference type="PANTHER" id="PTHR21603:SF18">
    <property type="entry name" value="ANTIGEN KI-67-LIKE PROTEIN"/>
    <property type="match status" value="1"/>
</dbReference>
<feature type="compositionally biased region" description="Basic and acidic residues" evidence="1">
    <location>
        <begin position="3425"/>
        <end position="3439"/>
    </location>
</feature>
<feature type="region of interest" description="Disordered" evidence="1">
    <location>
        <begin position="1704"/>
        <end position="1723"/>
    </location>
</feature>
<feature type="region of interest" description="Disordered" evidence="1">
    <location>
        <begin position="675"/>
        <end position="726"/>
    </location>
</feature>
<dbReference type="EnsemblMetazoa" id="AALFPA23_022082.R32704">
    <property type="protein sequence ID" value="AALFPA23_022082.P32704"/>
    <property type="gene ID" value="AALFPA23_022082"/>
</dbReference>
<feature type="compositionally biased region" description="Basic and acidic residues" evidence="1">
    <location>
        <begin position="675"/>
        <end position="717"/>
    </location>
</feature>